<dbReference type="Proteomes" id="UP000075683">
    <property type="component" value="Unassembled WGS sequence"/>
</dbReference>
<proteinExistence type="predicted"/>
<dbReference type="EMBL" id="LQYT01000049">
    <property type="protein sequence ID" value="KYD18701.1"/>
    <property type="molecule type" value="Genomic_DNA"/>
</dbReference>
<dbReference type="AlphaFoldDB" id="A0A150M2Y5"/>
<gene>
    <name evidence="1" type="ORF">B4135_2319</name>
</gene>
<accession>A0A150M2Y5</accession>
<sequence>MEEMFLAQLAKRRAAGENKKKPCQPPVPPAFNRQETCAGQERMRNCSV</sequence>
<dbReference type="STRING" id="301148.B4135_2319"/>
<comment type="caution">
    <text evidence="1">The sequence shown here is derived from an EMBL/GenBank/DDBJ whole genome shotgun (WGS) entry which is preliminary data.</text>
</comment>
<reference evidence="1 2" key="1">
    <citation type="submission" date="2016-01" db="EMBL/GenBank/DDBJ databases">
        <title>Draft Genome Sequences of Seven Thermophilic Sporeformers Isolated from Foods.</title>
        <authorList>
            <person name="Berendsen E.M."/>
            <person name="Wells-Bennik M.H."/>
            <person name="Krawcyk A.O."/>
            <person name="De Jong A."/>
            <person name="Holsappel S."/>
            <person name="Eijlander R.T."/>
            <person name="Kuipers O.P."/>
        </authorList>
    </citation>
    <scope>NUCLEOTIDE SEQUENCE [LARGE SCALE GENOMIC DNA]</scope>
    <source>
        <strain evidence="1 2">B4135</strain>
    </source>
</reference>
<evidence type="ECO:0000313" key="2">
    <source>
        <dbReference type="Proteomes" id="UP000075683"/>
    </source>
</evidence>
<organism evidence="1 2">
    <name type="scientific">Caldibacillus debilis</name>
    <dbReference type="NCBI Taxonomy" id="301148"/>
    <lineage>
        <taxon>Bacteria</taxon>
        <taxon>Bacillati</taxon>
        <taxon>Bacillota</taxon>
        <taxon>Bacilli</taxon>
        <taxon>Bacillales</taxon>
        <taxon>Bacillaceae</taxon>
        <taxon>Caldibacillus</taxon>
    </lineage>
</organism>
<name>A0A150M2Y5_9BACI</name>
<evidence type="ECO:0000313" key="1">
    <source>
        <dbReference type="EMBL" id="KYD18701.1"/>
    </source>
</evidence>
<protein>
    <submittedName>
        <fullName evidence="1">Uncharacterized protein</fullName>
    </submittedName>
</protein>